<comment type="caution">
    <text evidence="1">The sequence shown here is derived from an EMBL/GenBank/DDBJ whole genome shotgun (WGS) entry which is preliminary data.</text>
</comment>
<protein>
    <submittedName>
        <fullName evidence="1">LysR family transcriptional regulator</fullName>
    </submittedName>
</protein>
<name>A0ACC5RDU4_9HYPH</name>
<keyword evidence="2" id="KW-1185">Reference proteome</keyword>
<gene>
    <name evidence="1" type="ORF">JHL16_30785</name>
</gene>
<evidence type="ECO:0000313" key="2">
    <source>
        <dbReference type="Proteomes" id="UP000616151"/>
    </source>
</evidence>
<accession>A0ACC5RDU4</accession>
<dbReference type="Proteomes" id="UP000616151">
    <property type="component" value="Unassembled WGS sequence"/>
</dbReference>
<proteinExistence type="predicted"/>
<evidence type="ECO:0000313" key="1">
    <source>
        <dbReference type="EMBL" id="MBK1870792.1"/>
    </source>
</evidence>
<dbReference type="EMBL" id="JAENHL010000008">
    <property type="protein sequence ID" value="MBK1870792.1"/>
    <property type="molecule type" value="Genomic_DNA"/>
</dbReference>
<reference evidence="1" key="1">
    <citation type="submission" date="2021-01" db="EMBL/GenBank/DDBJ databases">
        <authorList>
            <person name="Sun Q."/>
        </authorList>
    </citation>
    <scope>NUCLEOTIDE SEQUENCE</scope>
    <source>
        <strain evidence="1">YIM B02566</strain>
    </source>
</reference>
<organism evidence="1 2">
    <name type="scientific">Taklimakanibacter albus</name>
    <dbReference type="NCBI Taxonomy" id="2800327"/>
    <lineage>
        <taxon>Bacteria</taxon>
        <taxon>Pseudomonadati</taxon>
        <taxon>Pseudomonadota</taxon>
        <taxon>Alphaproteobacteria</taxon>
        <taxon>Hyphomicrobiales</taxon>
        <taxon>Aestuariivirgaceae</taxon>
        <taxon>Taklimakanibacter</taxon>
    </lineage>
</organism>
<sequence length="296" mass="32490">MDKLAAIRVFVSVAEEGGFSAAAQELGLSKSAASRQISALEEALGAQLLKRSTRSVKLTDSGYAYLERCRALLADLDEADRAVAALQNEPKGLLKINAPMSFGVSHTAPAVADFMTRYPDLQVALILNDRFVDPYEEGFDVTLRIGELEDSSLAARKLALVEMGLYAAPSYLEKHGRPREPKDLKSHWALHYGRPAANPEWSLRGGTEQSVAIRYRLCSNNGDALRVAAVAGLGIAMIPAFLVRDEVQKGTLVTLLDGFEPKPITLYAIYPPTRFLAAKVRVFIDFLAERFQRLRP</sequence>